<reference evidence="3" key="1">
    <citation type="journal article" date="2017" name="Int J Environ Stud">
        <title>Does the Miocene-Pliocene relict legume Oxytropis triphylla form nitrogen-fixing nodules with a combination of bacterial strains?</title>
        <authorList>
            <person name="Safronova V."/>
            <person name="Belimov A."/>
            <person name="Sazanova A."/>
            <person name="Kuznetsova I."/>
            <person name="Popova J."/>
            <person name="Andronov E."/>
            <person name="Verkhozina A."/>
            <person name="Tikhonovich I."/>
        </authorList>
    </citation>
    <scope>NUCLEOTIDE SEQUENCE [LARGE SCALE GENOMIC DNA]</scope>
    <source>
        <strain evidence="3">Tri-38</strain>
    </source>
</reference>
<dbReference type="Pfam" id="PF04338">
    <property type="entry name" value="DUF481"/>
    <property type="match status" value="1"/>
</dbReference>
<gene>
    <name evidence="2" type="ORF">B5P45_07830</name>
</gene>
<dbReference type="KEGG" id="pht:BLM14_01215"/>
<keyword evidence="3" id="KW-1185">Reference proteome</keyword>
<dbReference type="RefSeq" id="WP_099997735.1">
    <property type="nucleotide sequence ID" value="NZ_CP017940.1"/>
</dbReference>
<protein>
    <recommendedName>
        <fullName evidence="4">Outer membrane protein beta-barrel domain-containing protein</fullName>
    </recommendedName>
</protein>
<keyword evidence="1" id="KW-0732">Signal</keyword>
<evidence type="ECO:0000313" key="3">
    <source>
        <dbReference type="Proteomes" id="UP000232163"/>
    </source>
</evidence>
<accession>A0A2N9W0V2</accession>
<dbReference type="InterPro" id="IPR007433">
    <property type="entry name" value="DUF481"/>
</dbReference>
<feature type="chain" id="PRO_5014692818" description="Outer membrane protein beta-barrel domain-containing protein" evidence="1">
    <location>
        <begin position="24"/>
        <end position="262"/>
    </location>
</feature>
<sequence length="262" mass="27511">MKHSIAFASVLAVGLLAASAGQAADIASPMAPELKQTEREGWTFAVSPYFWAAGMSGDTGLFGLPTVHTDMDFADILDDLDFGAMAIGEARYDRYSIFADIMYSKISSGSGTPRGIVADHVDVSTETFAGLIGAGYAVLQDDRGHLDLVAGARVWHSSTNISFSGGILDGVSRSDSATWVDGLAGVRAKYSITDKVYFTGWGLVGGGGANVDWDVAGGIGYSFNDKVSAVVGYRALGVDYSSDGFVMDIVEQGPIFGVVMHF</sequence>
<name>A0A2N9W0V2_9HYPH</name>
<evidence type="ECO:0000313" key="2">
    <source>
        <dbReference type="EMBL" id="PIO45370.1"/>
    </source>
</evidence>
<evidence type="ECO:0008006" key="4">
    <source>
        <dbReference type="Google" id="ProtNLM"/>
    </source>
</evidence>
<dbReference type="OrthoDB" id="6555107at2"/>
<proteinExistence type="predicted"/>
<organism evidence="2 3">
    <name type="scientific">Phyllobacterium zundukense</name>
    <dbReference type="NCBI Taxonomy" id="1867719"/>
    <lineage>
        <taxon>Bacteria</taxon>
        <taxon>Pseudomonadati</taxon>
        <taxon>Pseudomonadota</taxon>
        <taxon>Alphaproteobacteria</taxon>
        <taxon>Hyphomicrobiales</taxon>
        <taxon>Phyllobacteriaceae</taxon>
        <taxon>Phyllobacterium</taxon>
    </lineage>
</organism>
<evidence type="ECO:0000256" key="1">
    <source>
        <dbReference type="SAM" id="SignalP"/>
    </source>
</evidence>
<feature type="signal peptide" evidence="1">
    <location>
        <begin position="1"/>
        <end position="23"/>
    </location>
</feature>
<comment type="caution">
    <text evidence="2">The sequence shown here is derived from an EMBL/GenBank/DDBJ whole genome shotgun (WGS) entry which is preliminary data.</text>
</comment>
<dbReference type="EMBL" id="MZMT01000020">
    <property type="protein sequence ID" value="PIO45370.1"/>
    <property type="molecule type" value="Genomic_DNA"/>
</dbReference>
<dbReference type="AlphaFoldDB" id="A0A2N9W0V2"/>
<dbReference type="Proteomes" id="UP000232163">
    <property type="component" value="Unassembled WGS sequence"/>
</dbReference>